<protein>
    <submittedName>
        <fullName evidence="1">Uncharacterized protein</fullName>
    </submittedName>
</protein>
<keyword evidence="2" id="KW-1185">Reference proteome</keyword>
<dbReference type="EMBL" id="JAIQCV010000002">
    <property type="protein sequence ID" value="KAH1122323.1"/>
    <property type="molecule type" value="Genomic_DNA"/>
</dbReference>
<sequence length="142" mass="15808">MQEESPGLQEREWQNGTDALRQDVRALHPESQDMDWLFCSNNLLALEIALVSLPLDFKFGNDDEELVCNKEANDPMVVSATISGYKVKRILVDNGSVVEVLTWEAYQNMGLKGYVLSKDGSLYGFVNHSVQVKGSTSLPVTL</sequence>
<dbReference type="Proteomes" id="UP000828251">
    <property type="component" value="Unassembled WGS sequence"/>
</dbReference>
<dbReference type="PANTHER" id="PTHR33240">
    <property type="entry name" value="OS08G0508500 PROTEIN"/>
    <property type="match status" value="1"/>
</dbReference>
<dbReference type="OrthoDB" id="2919534at2759"/>
<evidence type="ECO:0000313" key="2">
    <source>
        <dbReference type="Proteomes" id="UP000828251"/>
    </source>
</evidence>
<accession>A0A9D3WEL7</accession>
<gene>
    <name evidence="1" type="ORF">J1N35_005483</name>
</gene>
<proteinExistence type="predicted"/>
<organism evidence="1 2">
    <name type="scientific">Gossypium stocksii</name>
    <dbReference type="NCBI Taxonomy" id="47602"/>
    <lineage>
        <taxon>Eukaryota</taxon>
        <taxon>Viridiplantae</taxon>
        <taxon>Streptophyta</taxon>
        <taxon>Embryophyta</taxon>
        <taxon>Tracheophyta</taxon>
        <taxon>Spermatophyta</taxon>
        <taxon>Magnoliopsida</taxon>
        <taxon>eudicotyledons</taxon>
        <taxon>Gunneridae</taxon>
        <taxon>Pentapetalae</taxon>
        <taxon>rosids</taxon>
        <taxon>malvids</taxon>
        <taxon>Malvales</taxon>
        <taxon>Malvaceae</taxon>
        <taxon>Malvoideae</taxon>
        <taxon>Gossypium</taxon>
    </lineage>
</organism>
<reference evidence="1 2" key="1">
    <citation type="journal article" date="2021" name="Plant Biotechnol. J.">
        <title>Multi-omics assisted identification of the key and species-specific regulatory components of drought-tolerant mechanisms in Gossypium stocksii.</title>
        <authorList>
            <person name="Yu D."/>
            <person name="Ke L."/>
            <person name="Zhang D."/>
            <person name="Wu Y."/>
            <person name="Sun Y."/>
            <person name="Mei J."/>
            <person name="Sun J."/>
            <person name="Sun Y."/>
        </authorList>
    </citation>
    <scope>NUCLEOTIDE SEQUENCE [LARGE SCALE GENOMIC DNA]</scope>
    <source>
        <strain evidence="2">cv. E1</strain>
        <tissue evidence="1">Leaf</tissue>
    </source>
</reference>
<dbReference type="PANTHER" id="PTHR33240:SF15">
    <property type="entry name" value="GAG-PRO-LIKE PROTEIN"/>
    <property type="match status" value="1"/>
</dbReference>
<comment type="caution">
    <text evidence="1">The sequence shown here is derived from an EMBL/GenBank/DDBJ whole genome shotgun (WGS) entry which is preliminary data.</text>
</comment>
<name>A0A9D3WEL7_9ROSI</name>
<evidence type="ECO:0000313" key="1">
    <source>
        <dbReference type="EMBL" id="KAH1122323.1"/>
    </source>
</evidence>
<dbReference type="AlphaFoldDB" id="A0A9D3WEL7"/>